<name>A0A6I8NC46_ORNAN</name>
<protein>
    <recommendedName>
        <fullName evidence="1">KRAB domain-containing protein</fullName>
    </recommendedName>
</protein>
<dbReference type="AlphaFoldDB" id="A0A6I8NC46"/>
<dbReference type="PROSITE" id="PS50805">
    <property type="entry name" value="KRAB"/>
    <property type="match status" value="1"/>
</dbReference>
<dbReference type="OMA" id="YWEGHNI"/>
<evidence type="ECO:0000259" key="1">
    <source>
        <dbReference type="PROSITE" id="PS50805"/>
    </source>
</evidence>
<dbReference type="PANTHER" id="PTHR23232">
    <property type="entry name" value="KRAB DOMAIN C2H2 ZINC FINGER"/>
    <property type="match status" value="1"/>
</dbReference>
<dbReference type="PANTHER" id="PTHR23232:SF142">
    <property type="entry name" value="GASTRULA ZINC FINGER PROTEIN XLCGF57.1-LIKE-RELATED"/>
    <property type="match status" value="1"/>
</dbReference>
<dbReference type="InterPro" id="IPR036051">
    <property type="entry name" value="KRAB_dom_sf"/>
</dbReference>
<feature type="domain" description="KRAB" evidence="1">
    <location>
        <begin position="22"/>
        <end position="66"/>
    </location>
</feature>
<dbReference type="Proteomes" id="UP000002279">
    <property type="component" value="Unplaced"/>
</dbReference>
<evidence type="ECO:0000313" key="2">
    <source>
        <dbReference type="Ensembl" id="ENSOANP00000038606.1"/>
    </source>
</evidence>
<dbReference type="GeneTree" id="ENSGT01150000289691"/>
<proteinExistence type="predicted"/>
<accession>A0A6I8NC46</accession>
<reference evidence="2" key="1">
    <citation type="submission" date="2025-08" db="UniProtKB">
        <authorList>
            <consortium name="Ensembl"/>
        </authorList>
    </citation>
    <scope>IDENTIFICATION</scope>
    <source>
        <strain evidence="2">Glennie</strain>
    </source>
</reference>
<dbReference type="InterPro" id="IPR050169">
    <property type="entry name" value="Krueppel_C2H2_ZnF"/>
</dbReference>
<dbReference type="Bgee" id="ENSOANG00000045069">
    <property type="expression patterns" value="Expressed in heart and 6 other cell types or tissues"/>
</dbReference>
<dbReference type="SMART" id="SM00349">
    <property type="entry name" value="KRAB"/>
    <property type="match status" value="1"/>
</dbReference>
<keyword evidence="3" id="KW-1185">Reference proteome</keyword>
<dbReference type="SUPFAM" id="SSF109640">
    <property type="entry name" value="KRAB domain (Kruppel-associated box)"/>
    <property type="match status" value="1"/>
</dbReference>
<dbReference type="InParanoid" id="A0A6I8NC46"/>
<dbReference type="CDD" id="cd07765">
    <property type="entry name" value="KRAB_A-box"/>
    <property type="match status" value="1"/>
</dbReference>
<evidence type="ECO:0000313" key="3">
    <source>
        <dbReference type="Proteomes" id="UP000002279"/>
    </source>
</evidence>
<reference evidence="2" key="2">
    <citation type="submission" date="2025-09" db="UniProtKB">
        <authorList>
            <consortium name="Ensembl"/>
        </authorList>
    </citation>
    <scope>IDENTIFICATION</scope>
    <source>
        <strain evidence="2">Glennie</strain>
    </source>
</reference>
<dbReference type="Ensembl" id="ENSOANT00000052809.1">
    <property type="protein sequence ID" value="ENSOANP00000038606.1"/>
    <property type="gene ID" value="ENSOANG00000045069.1"/>
</dbReference>
<dbReference type="InterPro" id="IPR001909">
    <property type="entry name" value="KRAB"/>
</dbReference>
<sequence length="66" mass="7797">LPRSTPPPSRRPHWGLILQVPVTFEDVVVYFSREEWGLLASWQRELYWDVMRETCSALLSLGTYFL</sequence>
<dbReference type="Gene3D" id="6.10.140.140">
    <property type="match status" value="1"/>
</dbReference>
<dbReference type="Pfam" id="PF01352">
    <property type="entry name" value="KRAB"/>
    <property type="match status" value="1"/>
</dbReference>
<dbReference type="GO" id="GO:0006355">
    <property type="term" value="P:regulation of DNA-templated transcription"/>
    <property type="evidence" value="ECO:0007669"/>
    <property type="project" value="InterPro"/>
</dbReference>
<organism evidence="2 3">
    <name type="scientific">Ornithorhynchus anatinus</name>
    <name type="common">Duckbill platypus</name>
    <dbReference type="NCBI Taxonomy" id="9258"/>
    <lineage>
        <taxon>Eukaryota</taxon>
        <taxon>Metazoa</taxon>
        <taxon>Chordata</taxon>
        <taxon>Craniata</taxon>
        <taxon>Vertebrata</taxon>
        <taxon>Euteleostomi</taxon>
        <taxon>Mammalia</taxon>
        <taxon>Monotremata</taxon>
        <taxon>Ornithorhynchidae</taxon>
        <taxon>Ornithorhynchus</taxon>
    </lineage>
</organism>